<dbReference type="NCBIfam" id="NF002204">
    <property type="entry name" value="PRK01077.1"/>
    <property type="match status" value="1"/>
</dbReference>
<dbReference type="EC" id="6.3.5.11" evidence="7"/>
<feature type="domain" description="CobQ/CobB/MinD/ParA nucleotide binding" evidence="8">
    <location>
        <begin position="18"/>
        <end position="195"/>
    </location>
</feature>
<dbReference type="InterPro" id="IPR029062">
    <property type="entry name" value="Class_I_gatase-like"/>
</dbReference>
<gene>
    <name evidence="7" type="primary">cbiA</name>
    <name evidence="10" type="ordered locus">Clos_0862</name>
</gene>
<evidence type="ECO:0000256" key="2">
    <source>
        <dbReference type="ARBA" id="ARBA00022598"/>
    </source>
</evidence>
<evidence type="ECO:0000256" key="1">
    <source>
        <dbReference type="ARBA" id="ARBA00001946"/>
    </source>
</evidence>
<evidence type="ECO:0000259" key="8">
    <source>
        <dbReference type="Pfam" id="PF01656"/>
    </source>
</evidence>
<dbReference type="CDD" id="cd03130">
    <property type="entry name" value="GATase1_CobB"/>
    <property type="match status" value="1"/>
</dbReference>
<dbReference type="RefSeq" id="WP_012158723.1">
    <property type="nucleotide sequence ID" value="NC_009922.1"/>
</dbReference>
<dbReference type="HOGENOM" id="CLU_022752_2_0_9"/>
<comment type="similarity">
    <text evidence="7">Belongs to the CobB/CbiA family.</text>
</comment>
<dbReference type="PANTHER" id="PTHR43873:SF1">
    <property type="entry name" value="COBYRINATE A,C-DIAMIDE SYNTHASE"/>
    <property type="match status" value="1"/>
</dbReference>
<dbReference type="STRING" id="350688.Clos_0862"/>
<dbReference type="EMBL" id="CP000853">
    <property type="protein sequence ID" value="ABW18411.1"/>
    <property type="molecule type" value="Genomic_DNA"/>
</dbReference>
<dbReference type="SUPFAM" id="SSF52540">
    <property type="entry name" value="P-loop containing nucleoside triphosphate hydrolases"/>
    <property type="match status" value="1"/>
</dbReference>
<dbReference type="Pfam" id="PF07685">
    <property type="entry name" value="GATase_3"/>
    <property type="match status" value="1"/>
</dbReference>
<dbReference type="HAMAP" id="MF_00027">
    <property type="entry name" value="CobB_CbiA"/>
    <property type="match status" value="1"/>
</dbReference>
<evidence type="ECO:0000256" key="5">
    <source>
        <dbReference type="ARBA" id="ARBA00022842"/>
    </source>
</evidence>
<keyword evidence="6 7" id="KW-0315">Glutamine amidotransferase</keyword>
<evidence type="ECO:0000256" key="4">
    <source>
        <dbReference type="ARBA" id="ARBA00022840"/>
    </source>
</evidence>
<dbReference type="GO" id="GO:0005524">
    <property type="term" value="F:ATP binding"/>
    <property type="evidence" value="ECO:0007669"/>
    <property type="project" value="UniProtKB-UniRule"/>
</dbReference>
<evidence type="ECO:0000313" key="10">
    <source>
        <dbReference type="EMBL" id="ABW18411.1"/>
    </source>
</evidence>
<evidence type="ECO:0000256" key="6">
    <source>
        <dbReference type="ARBA" id="ARBA00022962"/>
    </source>
</evidence>
<dbReference type="PANTHER" id="PTHR43873">
    <property type="entry name" value="COBYRINATE A,C-DIAMIDE SYNTHASE"/>
    <property type="match status" value="1"/>
</dbReference>
<proteinExistence type="inferred from homology"/>
<dbReference type="InterPro" id="IPR027417">
    <property type="entry name" value="P-loop_NTPase"/>
</dbReference>
<dbReference type="SUPFAM" id="SSF52317">
    <property type="entry name" value="Class I glutamine amidotransferase-like"/>
    <property type="match status" value="1"/>
</dbReference>
<accession>A8MET2</accession>
<dbReference type="Proteomes" id="UP000000269">
    <property type="component" value="Chromosome"/>
</dbReference>
<keyword evidence="2 7" id="KW-0436">Ligase</keyword>
<sequence>MENNRKDKKFISKRIGRVMIAGTGSGCGKTTITCGLLKALLNKNLKVASFKCGPDYIDPMFHSRITGTKSRNLDMVLCGENTVKQLLSENSDGMDISVIEGVMGFYDGLSANSVSYSSNDISNKTDTPVILVINCKGTFLSAAAIVKGFLEFSPNNIQGVIFNGINEGMYPVYKEIIEERNGIKVLGFMPNLPEAAIESRHLGLVTAEEIDTLKEKIDLLAENAEKYIDLEALMAIASSASPIEYENHSVEAVGYARVAVAMDKAFCFYYEDSLELLKKMGLELIPFSPMEDHQLPRDVDGIIIGGGYPELYGAALSGNEPMLESIRKALSQKIPVYAECGGFMYLGTKIEDWDMVGAIENKSVLTNRLQNFGYITLTAQQDNLFCEKGESINAHEFHYSKSDVDGEGFIATRISTGKQRSCIVAEDHLFTGYPHIHLWGNVKFAERFVQKCVAYRSSKESIL</sequence>
<name>A8MET2_ALKOO</name>
<evidence type="ECO:0000313" key="11">
    <source>
        <dbReference type="Proteomes" id="UP000000269"/>
    </source>
</evidence>
<comment type="pathway">
    <text evidence="7">Cofactor biosynthesis; adenosylcobalamin biosynthesis; cob(II)yrinate a,c-diamide from sirohydrochlorin (anaerobic route): step 10/10.</text>
</comment>
<comment type="function">
    <text evidence="7">Catalyzes the ATP-dependent amidation of the two carboxylate groups at positions a and c of cobyrinate, using either L-glutamine or ammonia as the nitrogen source.</text>
</comment>
<dbReference type="Gene3D" id="3.40.50.880">
    <property type="match status" value="1"/>
</dbReference>
<evidence type="ECO:0000256" key="7">
    <source>
        <dbReference type="HAMAP-Rule" id="MF_00027"/>
    </source>
</evidence>
<protein>
    <recommendedName>
        <fullName evidence="7">Cobyrinate a,c-diamide synthase</fullName>
        <ecNumber evidence="7">6.3.5.11</ecNumber>
    </recommendedName>
    <alternativeName>
        <fullName evidence="7">Cobyrinic acid a,c-diamide synthetase</fullName>
    </alternativeName>
</protein>
<dbReference type="KEGG" id="aoe:Clos_0862"/>
<feature type="active site" description="Nucleophile" evidence="7">
    <location>
        <position position="340"/>
    </location>
</feature>
<dbReference type="Gene3D" id="3.40.50.300">
    <property type="entry name" value="P-loop containing nucleotide triphosphate hydrolases"/>
    <property type="match status" value="2"/>
</dbReference>
<dbReference type="InterPro" id="IPR004484">
    <property type="entry name" value="CbiA/CobB_synth"/>
</dbReference>
<evidence type="ECO:0000256" key="3">
    <source>
        <dbReference type="ARBA" id="ARBA00022741"/>
    </source>
</evidence>
<evidence type="ECO:0000259" key="9">
    <source>
        <dbReference type="Pfam" id="PF07685"/>
    </source>
</evidence>
<keyword evidence="11" id="KW-1185">Reference proteome</keyword>
<dbReference type="GO" id="GO:0042242">
    <property type="term" value="F:cobyrinic acid a,c-diamide synthase activity"/>
    <property type="evidence" value="ECO:0007669"/>
    <property type="project" value="UniProtKB-UniRule"/>
</dbReference>
<comment type="catalytic activity">
    <reaction evidence="7">
        <text>cob(II)yrinate + 2 L-glutamine + 2 ATP + 2 H2O = cob(II)yrinate a,c diamide + 2 L-glutamate + 2 ADP + 2 phosphate + 2 H(+)</text>
        <dbReference type="Rhea" id="RHEA:26289"/>
        <dbReference type="ChEBI" id="CHEBI:15377"/>
        <dbReference type="ChEBI" id="CHEBI:15378"/>
        <dbReference type="ChEBI" id="CHEBI:29985"/>
        <dbReference type="ChEBI" id="CHEBI:30616"/>
        <dbReference type="ChEBI" id="CHEBI:43474"/>
        <dbReference type="ChEBI" id="CHEBI:58359"/>
        <dbReference type="ChEBI" id="CHEBI:58537"/>
        <dbReference type="ChEBI" id="CHEBI:58894"/>
        <dbReference type="ChEBI" id="CHEBI:456216"/>
        <dbReference type="EC" id="6.3.5.11"/>
    </reaction>
</comment>
<dbReference type="Pfam" id="PF01656">
    <property type="entry name" value="CbiA"/>
    <property type="match status" value="1"/>
</dbReference>
<dbReference type="InterPro" id="IPR002586">
    <property type="entry name" value="CobQ/CobB/MinD/ParA_Nub-bd_dom"/>
</dbReference>
<keyword evidence="4 7" id="KW-0067">ATP-binding</keyword>
<dbReference type="UniPathway" id="UPA00148">
    <property type="reaction ID" value="UER00231"/>
</dbReference>
<keyword evidence="5 7" id="KW-0460">Magnesium</keyword>
<dbReference type="OrthoDB" id="9764035at2"/>
<comment type="miscellaneous">
    <text evidence="7">The a and c carboxylates of cobyrinate are activated for nucleophilic attack via formation of a phosphorylated intermediate by ATP. CbiA catalyzes first the amidation of the c-carboxylate, and then that of the a-carboxylate.</text>
</comment>
<feature type="site" description="Increases nucleophilicity of active site Cys" evidence="7">
    <location>
        <position position="435"/>
    </location>
</feature>
<keyword evidence="3 7" id="KW-0547">Nucleotide-binding</keyword>
<comment type="cofactor">
    <cofactor evidence="1 7">
        <name>Mg(2+)</name>
        <dbReference type="ChEBI" id="CHEBI:18420"/>
    </cofactor>
</comment>
<feature type="domain" description="CobB/CobQ-like glutamine amidotransferase" evidence="9">
    <location>
        <begin position="257"/>
        <end position="439"/>
    </location>
</feature>
<dbReference type="PROSITE" id="PS51274">
    <property type="entry name" value="GATASE_COBBQ"/>
    <property type="match status" value="1"/>
</dbReference>
<keyword evidence="7" id="KW-0169">Cobalamin biosynthesis</keyword>
<organism evidence="10 11">
    <name type="scientific">Alkaliphilus oremlandii (strain OhILAs)</name>
    <name type="common">Clostridium oremlandii (strain OhILAs)</name>
    <dbReference type="NCBI Taxonomy" id="350688"/>
    <lineage>
        <taxon>Bacteria</taxon>
        <taxon>Bacillati</taxon>
        <taxon>Bacillota</taxon>
        <taxon>Clostridia</taxon>
        <taxon>Peptostreptococcales</taxon>
        <taxon>Natronincolaceae</taxon>
        <taxon>Alkaliphilus</taxon>
    </lineage>
</organism>
<dbReference type="InterPro" id="IPR011698">
    <property type="entry name" value="GATase_3"/>
</dbReference>
<comment type="domain">
    <text evidence="7">Comprises of two domains. The C-terminal domain contains the binding site for glutamine and catalyzes the hydrolysis of this substrate to glutamate and ammonia. The N-terminal domain is anticipated to bind ATP and cobyrinate and catalyzes the ultimate synthesis of the diamide product. The ammonia produced via the glutaminase domain is probably translocated to the adjacent domain via a molecular tunnel, where it reacts with an activated intermediate.</text>
</comment>
<dbReference type="GO" id="GO:0009236">
    <property type="term" value="P:cobalamin biosynthetic process"/>
    <property type="evidence" value="ECO:0007669"/>
    <property type="project" value="UniProtKB-UniRule"/>
</dbReference>
<dbReference type="AlphaFoldDB" id="A8MET2"/>
<dbReference type="eggNOG" id="COG1797">
    <property type="taxonomic scope" value="Bacteria"/>
</dbReference>
<dbReference type="NCBIfam" id="TIGR00379">
    <property type="entry name" value="cobB"/>
    <property type="match status" value="1"/>
</dbReference>
<reference evidence="11" key="1">
    <citation type="submission" date="2007-10" db="EMBL/GenBank/DDBJ databases">
        <title>Complete genome of Alkaliphilus oremlandii OhILAs.</title>
        <authorList>
            <person name="Copeland A."/>
            <person name="Lucas S."/>
            <person name="Lapidus A."/>
            <person name="Barry K."/>
            <person name="Detter J.C."/>
            <person name="Glavina del Rio T."/>
            <person name="Hammon N."/>
            <person name="Israni S."/>
            <person name="Dalin E."/>
            <person name="Tice H."/>
            <person name="Pitluck S."/>
            <person name="Chain P."/>
            <person name="Malfatti S."/>
            <person name="Shin M."/>
            <person name="Vergez L."/>
            <person name="Schmutz J."/>
            <person name="Larimer F."/>
            <person name="Land M."/>
            <person name="Hauser L."/>
            <person name="Kyrpides N."/>
            <person name="Mikhailova N."/>
            <person name="Stolz J.F."/>
            <person name="Dawson A."/>
            <person name="Fisher E."/>
            <person name="Crable B."/>
            <person name="Perera E."/>
            <person name="Lisak J."/>
            <person name="Ranganathan M."/>
            <person name="Basu P."/>
            <person name="Richardson P."/>
        </authorList>
    </citation>
    <scope>NUCLEOTIDE SEQUENCE [LARGE SCALE GENOMIC DNA]</scope>
    <source>
        <strain evidence="11">OhILAs</strain>
    </source>
</reference>